<dbReference type="InterPro" id="IPR044993">
    <property type="entry name" value="BXL"/>
</dbReference>
<dbReference type="PROSITE" id="PS51820">
    <property type="entry name" value="PA14"/>
    <property type="match status" value="1"/>
</dbReference>
<keyword evidence="2" id="KW-0732">Signal</keyword>
<evidence type="ECO:0000256" key="1">
    <source>
        <dbReference type="ARBA" id="ARBA00005336"/>
    </source>
</evidence>
<dbReference type="GO" id="GO:0046556">
    <property type="term" value="F:alpha-L-arabinofuranosidase activity"/>
    <property type="evidence" value="ECO:0007669"/>
    <property type="project" value="TreeGrafter"/>
</dbReference>
<dbReference type="EMBL" id="JPRL01000001">
    <property type="protein sequence ID" value="KFF05666.1"/>
    <property type="molecule type" value="Genomic_DNA"/>
</dbReference>
<proteinExistence type="inferred from homology"/>
<dbReference type="SUPFAM" id="SSF51445">
    <property type="entry name" value="(Trans)glycosidases"/>
    <property type="match status" value="1"/>
</dbReference>
<dbReference type="GO" id="GO:0045493">
    <property type="term" value="P:xylan catabolic process"/>
    <property type="evidence" value="ECO:0007669"/>
    <property type="project" value="InterPro"/>
</dbReference>
<sequence length="876" mass="98609">MKSKKITSLIVLLITVYCYSQKEKKEKFLFQDPNLSFEKRVDDLVKRLTLEEKVSQMLNSSPAITRLEIPAYDWWNETLHGVARTPFKTTVYPQAIAMAATFDKNSLYKMADYSALEGRAIYNKAVELNRTNERYLGLTYWTPNINIFRDPRWGRGQETYGEDPYLTSILGDSFVKGLQGDDPKYLKAAACAKHYAVHSGPESLRHTFDVDVTPYELWDTYLPAFKKLVTESKTAGVMCAYNAFRTQPCCASDILMTDILRNQWKFDGYVTSDCWAIDDFFKNHKTHPDAESASADAVFHGTDIDCGTDAYKALVQAVKNKKISEDQIDISVKRLFMIRFRLGMFDAPAMVKYAQTPSSVLESAEHQQHALKMARQSIVLLRNEKNILPLKKDLKKIVILGPNADNSISILGNYNGTPSKLTTVLQGIKEKLGSSTEVVYEKAINFTNDTLLVYQNLKNQYSYEGKQGFKAEYYNNVNLSGNPETVRTESEVNNFWQEGEAVVKNIKANHFSARYTTNFTASQDSSITFELNADDGYRFLVNGKEVINAWKKNRWGEKTFKLNTSKNTVYNLVLEYWQGEGKANVTLNTGNFEKTDFKKLVERNKDADAFIFVGGISPQLEGEEMPVNFTGFSGGDRTSILLPEIQTQLMKALKNSGKPVVFVMMTGSAIAIPWEAENVPAILNAWYGGQAAGTAVTDVLFGDYNPGGKLPVTFYKSDSDLPAFVDYSMDNKTYRYFKGDPLYGFGYGLSYTSFKYDQLNIPSKIKKNESVPVSVRIKNTGKTEGEEVAQLYLINQDLSIKTPLKSLKGFERLHLKPGESKTIVFNLSPDDLSYVTTDGKLKQYDGKLKLAIGGSQPDEKKPLNSNIVSQIIQIGK</sequence>
<dbReference type="InterPro" id="IPR001764">
    <property type="entry name" value="Glyco_hydro_3_N"/>
</dbReference>
<dbReference type="InterPro" id="IPR037524">
    <property type="entry name" value="PA14/GLEYA"/>
</dbReference>
<feature type="domain" description="PA14" evidence="4">
    <location>
        <begin position="464"/>
        <end position="605"/>
    </location>
</feature>
<dbReference type="Pfam" id="PF07691">
    <property type="entry name" value="PA14"/>
    <property type="match status" value="1"/>
</dbReference>
<keyword evidence="3 5" id="KW-0378">Hydrolase</keyword>
<dbReference type="InterPro" id="IPR013783">
    <property type="entry name" value="Ig-like_fold"/>
</dbReference>
<dbReference type="InterPro" id="IPR036881">
    <property type="entry name" value="Glyco_hydro_3_C_sf"/>
</dbReference>
<dbReference type="RefSeq" id="WP_035683296.1">
    <property type="nucleotide sequence ID" value="NZ_JPRL01000001.1"/>
</dbReference>
<dbReference type="GO" id="GO:0009044">
    <property type="term" value="F:xylan 1,4-beta-xylosidase activity"/>
    <property type="evidence" value="ECO:0007669"/>
    <property type="project" value="InterPro"/>
</dbReference>
<dbReference type="Gene3D" id="3.40.50.1700">
    <property type="entry name" value="Glycoside hydrolase family 3 C-terminal domain"/>
    <property type="match status" value="2"/>
</dbReference>
<dbReference type="Gene3D" id="3.20.20.300">
    <property type="entry name" value="Glycoside hydrolase, family 3, N-terminal domain"/>
    <property type="match status" value="1"/>
</dbReference>
<dbReference type="SMART" id="SM00758">
    <property type="entry name" value="PA14"/>
    <property type="match status" value="1"/>
</dbReference>
<evidence type="ECO:0000313" key="6">
    <source>
        <dbReference type="Proteomes" id="UP000028715"/>
    </source>
</evidence>
<dbReference type="SUPFAM" id="SSF56988">
    <property type="entry name" value="Anthrax protective antigen"/>
    <property type="match status" value="1"/>
</dbReference>
<reference evidence="5 6" key="1">
    <citation type="submission" date="2014-07" db="EMBL/GenBank/DDBJ databases">
        <title>Genome of Flavobacterium reichenbachii LMG 25512.</title>
        <authorList>
            <person name="Stropko S.J."/>
            <person name="Pipes S.E."/>
            <person name="Newman J.D."/>
        </authorList>
    </citation>
    <scope>NUCLEOTIDE SEQUENCE [LARGE SCALE GENOMIC DNA]</scope>
    <source>
        <strain evidence="5 6">LMG 25512</strain>
    </source>
</reference>
<dbReference type="Pfam" id="PF14310">
    <property type="entry name" value="Fn3-like"/>
    <property type="match status" value="1"/>
</dbReference>
<dbReference type="PANTHER" id="PTHR42721">
    <property type="entry name" value="SUGAR HYDROLASE-RELATED"/>
    <property type="match status" value="1"/>
</dbReference>
<dbReference type="InterPro" id="IPR002772">
    <property type="entry name" value="Glyco_hydro_3_C"/>
</dbReference>
<dbReference type="InterPro" id="IPR036962">
    <property type="entry name" value="Glyco_hydro_3_N_sf"/>
</dbReference>
<dbReference type="PANTHER" id="PTHR42721:SF3">
    <property type="entry name" value="BETA-D-XYLOSIDASE 5-RELATED"/>
    <property type="match status" value="1"/>
</dbReference>
<dbReference type="SUPFAM" id="SSF52279">
    <property type="entry name" value="Beta-D-glucan exohydrolase, C-terminal domain"/>
    <property type="match status" value="1"/>
</dbReference>
<dbReference type="PRINTS" id="PR00133">
    <property type="entry name" value="GLHYDRLASE3"/>
</dbReference>
<dbReference type="AlphaFoldDB" id="A0A085ZMK2"/>
<dbReference type="GO" id="GO:0031222">
    <property type="term" value="P:arabinan catabolic process"/>
    <property type="evidence" value="ECO:0007669"/>
    <property type="project" value="TreeGrafter"/>
</dbReference>
<dbReference type="InterPro" id="IPR011658">
    <property type="entry name" value="PA14_dom"/>
</dbReference>
<dbReference type="InterPro" id="IPR026891">
    <property type="entry name" value="Fn3-like"/>
</dbReference>
<comment type="similarity">
    <text evidence="1">Belongs to the glycosyl hydrolase 3 family.</text>
</comment>
<evidence type="ECO:0000256" key="2">
    <source>
        <dbReference type="ARBA" id="ARBA00022729"/>
    </source>
</evidence>
<dbReference type="Pfam" id="PF00933">
    <property type="entry name" value="Glyco_hydro_3"/>
    <property type="match status" value="1"/>
</dbReference>
<dbReference type="eggNOG" id="COG1472">
    <property type="taxonomic scope" value="Bacteria"/>
</dbReference>
<keyword evidence="6" id="KW-1185">Reference proteome</keyword>
<dbReference type="SMART" id="SM01217">
    <property type="entry name" value="Fn3_like"/>
    <property type="match status" value="1"/>
</dbReference>
<name>A0A085ZMK2_9FLAO</name>
<evidence type="ECO:0000313" key="5">
    <source>
        <dbReference type="EMBL" id="KFF05666.1"/>
    </source>
</evidence>
<dbReference type="InterPro" id="IPR017853">
    <property type="entry name" value="GH"/>
</dbReference>
<accession>A0A085ZMK2</accession>
<evidence type="ECO:0000256" key="3">
    <source>
        <dbReference type="ARBA" id="ARBA00022801"/>
    </source>
</evidence>
<dbReference type="OrthoDB" id="9805821at2"/>
<dbReference type="STRING" id="362418.IW19_09125"/>
<dbReference type="Proteomes" id="UP000028715">
    <property type="component" value="Unassembled WGS sequence"/>
</dbReference>
<protein>
    <submittedName>
        <fullName evidence="5">Glycoside hydrolase family 3</fullName>
    </submittedName>
</protein>
<comment type="caution">
    <text evidence="5">The sequence shown here is derived from an EMBL/GenBank/DDBJ whole genome shotgun (WGS) entry which is preliminary data.</text>
</comment>
<dbReference type="Pfam" id="PF01915">
    <property type="entry name" value="Glyco_hydro_3_C"/>
    <property type="match status" value="1"/>
</dbReference>
<dbReference type="Gene3D" id="2.60.40.10">
    <property type="entry name" value="Immunoglobulins"/>
    <property type="match status" value="1"/>
</dbReference>
<gene>
    <name evidence="5" type="ORF">IW19_09125</name>
</gene>
<evidence type="ECO:0000259" key="4">
    <source>
        <dbReference type="PROSITE" id="PS51820"/>
    </source>
</evidence>
<organism evidence="5 6">
    <name type="scientific">Flavobacterium reichenbachii</name>
    <dbReference type="NCBI Taxonomy" id="362418"/>
    <lineage>
        <taxon>Bacteria</taxon>
        <taxon>Pseudomonadati</taxon>
        <taxon>Bacteroidota</taxon>
        <taxon>Flavobacteriia</taxon>
        <taxon>Flavobacteriales</taxon>
        <taxon>Flavobacteriaceae</taxon>
        <taxon>Flavobacterium</taxon>
    </lineage>
</organism>